<name>A0ABT8JST1_9BACL</name>
<dbReference type="Gene3D" id="3.40.630.30">
    <property type="match status" value="1"/>
</dbReference>
<dbReference type="EMBL" id="JAROCC010000007">
    <property type="protein sequence ID" value="MDN4607858.1"/>
    <property type="molecule type" value="Genomic_DNA"/>
</dbReference>
<proteinExistence type="predicted"/>
<dbReference type="Pfam" id="PF00583">
    <property type="entry name" value="Acetyltransf_1"/>
    <property type="match status" value="1"/>
</dbReference>
<dbReference type="InterPro" id="IPR017255">
    <property type="entry name" value="AcTrfase_GNAT_prd"/>
</dbReference>
<evidence type="ECO:0000313" key="2">
    <source>
        <dbReference type="EMBL" id="MDN4607858.1"/>
    </source>
</evidence>
<dbReference type="PROSITE" id="PS51186">
    <property type="entry name" value="GNAT"/>
    <property type="match status" value="1"/>
</dbReference>
<dbReference type="SUPFAM" id="SSF55729">
    <property type="entry name" value="Acyl-CoA N-acyltransferases (Nat)"/>
    <property type="match status" value="1"/>
</dbReference>
<dbReference type="GO" id="GO:0016746">
    <property type="term" value="F:acyltransferase activity"/>
    <property type="evidence" value="ECO:0007669"/>
    <property type="project" value="UniProtKB-KW"/>
</dbReference>
<dbReference type="RefSeq" id="WP_301243621.1">
    <property type="nucleotide sequence ID" value="NZ_JAROCC010000007.1"/>
</dbReference>
<reference evidence="2" key="1">
    <citation type="submission" date="2023-03" db="EMBL/GenBank/DDBJ databases">
        <title>MT1 and MT2 Draft Genomes of Novel Species.</title>
        <authorList>
            <person name="Venkateswaran K."/>
        </authorList>
    </citation>
    <scope>NUCLEOTIDE SEQUENCE</scope>
    <source>
        <strain evidence="2">F6_3S_P_2</strain>
    </source>
</reference>
<evidence type="ECO:0000259" key="1">
    <source>
        <dbReference type="PROSITE" id="PS51186"/>
    </source>
</evidence>
<keyword evidence="3" id="KW-1185">Reference proteome</keyword>
<dbReference type="PANTHER" id="PTHR43415">
    <property type="entry name" value="SPERMIDINE N(1)-ACETYLTRANSFERASE"/>
    <property type="match status" value="1"/>
</dbReference>
<sequence length="167" mass="18577">MEIRQAKPSDAEQLVQLVSHVESTSDFMLFEAGERNLSSEQFRKRIESFGEDGSTILVAENEGTLTGYLMVIAGGSKRNKHSAYLVIGISKEYRGQGIGKALFAELDNWACKHNLHRLELTVMKTNAAGVALYEKAGFQIEGVKKHSLLVNGEYVDEYYMAKLIEGD</sequence>
<dbReference type="InterPro" id="IPR000182">
    <property type="entry name" value="GNAT_dom"/>
</dbReference>
<evidence type="ECO:0000313" key="3">
    <source>
        <dbReference type="Proteomes" id="UP001175097"/>
    </source>
</evidence>
<feature type="domain" description="N-acetyltransferase" evidence="1">
    <location>
        <begin position="1"/>
        <end position="165"/>
    </location>
</feature>
<dbReference type="EC" id="2.3.1.-" evidence="2"/>
<dbReference type="CDD" id="cd04301">
    <property type="entry name" value="NAT_SF"/>
    <property type="match status" value="1"/>
</dbReference>
<protein>
    <submittedName>
        <fullName evidence="2">GNAT family N-acetyltransferase</fullName>
        <ecNumber evidence="2">2.3.1.-</ecNumber>
    </submittedName>
</protein>
<gene>
    <name evidence="2" type="ORF">P5G49_10285</name>
</gene>
<organism evidence="2 3">
    <name type="scientific">Sporosarcina highlanderae</name>
    <dbReference type="NCBI Taxonomy" id="3035916"/>
    <lineage>
        <taxon>Bacteria</taxon>
        <taxon>Bacillati</taxon>
        <taxon>Bacillota</taxon>
        <taxon>Bacilli</taxon>
        <taxon>Bacillales</taxon>
        <taxon>Caryophanaceae</taxon>
        <taxon>Sporosarcina</taxon>
    </lineage>
</organism>
<keyword evidence="2" id="KW-0808">Transferase</keyword>
<dbReference type="Proteomes" id="UP001175097">
    <property type="component" value="Unassembled WGS sequence"/>
</dbReference>
<dbReference type="InterPro" id="IPR016181">
    <property type="entry name" value="Acyl_CoA_acyltransferase"/>
</dbReference>
<keyword evidence="2" id="KW-0012">Acyltransferase</keyword>
<comment type="caution">
    <text evidence="2">The sequence shown here is derived from an EMBL/GenBank/DDBJ whole genome shotgun (WGS) entry which is preliminary data.</text>
</comment>
<accession>A0ABT8JST1</accession>
<dbReference type="PIRSF" id="PIRSF037663">
    <property type="entry name" value="Acetyltransf_GNAT_prd"/>
    <property type="match status" value="1"/>
</dbReference>
<dbReference type="PANTHER" id="PTHR43415:SF3">
    <property type="entry name" value="GNAT-FAMILY ACETYLTRANSFERASE"/>
    <property type="match status" value="1"/>
</dbReference>